<dbReference type="EMBL" id="LRGB01000359">
    <property type="protein sequence ID" value="KZS19537.1"/>
    <property type="molecule type" value="Genomic_DNA"/>
</dbReference>
<name>A0A162QBF8_9CRUS</name>
<protein>
    <submittedName>
        <fullName evidence="1">Uncharacterized protein</fullName>
    </submittedName>
</protein>
<reference evidence="1 2" key="1">
    <citation type="submission" date="2016-03" db="EMBL/GenBank/DDBJ databases">
        <title>EvidentialGene: Evidence-directed Construction of Genes on Genomes.</title>
        <authorList>
            <person name="Gilbert D.G."/>
            <person name="Choi J.-H."/>
            <person name="Mockaitis K."/>
            <person name="Colbourne J."/>
            <person name="Pfrender M."/>
        </authorList>
    </citation>
    <scope>NUCLEOTIDE SEQUENCE [LARGE SCALE GENOMIC DNA]</scope>
    <source>
        <strain evidence="1 2">Xinb3</strain>
        <tissue evidence="1">Complete organism</tissue>
    </source>
</reference>
<evidence type="ECO:0000313" key="1">
    <source>
        <dbReference type="EMBL" id="KZS19537.1"/>
    </source>
</evidence>
<comment type="caution">
    <text evidence="1">The sequence shown here is derived from an EMBL/GenBank/DDBJ whole genome shotgun (WGS) entry which is preliminary data.</text>
</comment>
<dbReference type="AlphaFoldDB" id="A0A162QBF8"/>
<accession>A0A162QBF8</accession>
<proteinExistence type="predicted"/>
<sequence>MVDLNFTTILGTKGYQTGVMWLKM</sequence>
<organism evidence="1 2">
    <name type="scientific">Daphnia magna</name>
    <dbReference type="NCBI Taxonomy" id="35525"/>
    <lineage>
        <taxon>Eukaryota</taxon>
        <taxon>Metazoa</taxon>
        <taxon>Ecdysozoa</taxon>
        <taxon>Arthropoda</taxon>
        <taxon>Crustacea</taxon>
        <taxon>Branchiopoda</taxon>
        <taxon>Diplostraca</taxon>
        <taxon>Cladocera</taxon>
        <taxon>Anomopoda</taxon>
        <taxon>Daphniidae</taxon>
        <taxon>Daphnia</taxon>
    </lineage>
</organism>
<keyword evidence="2" id="KW-1185">Reference proteome</keyword>
<evidence type="ECO:0000313" key="2">
    <source>
        <dbReference type="Proteomes" id="UP000076858"/>
    </source>
</evidence>
<gene>
    <name evidence="1" type="ORF">APZ42_013970</name>
</gene>
<dbReference type="Proteomes" id="UP000076858">
    <property type="component" value="Unassembled WGS sequence"/>
</dbReference>